<evidence type="ECO:0000259" key="1">
    <source>
        <dbReference type="Pfam" id="PF01869"/>
    </source>
</evidence>
<name>A0ABY5ZEF5_9ACTN</name>
<evidence type="ECO:0000313" key="3">
    <source>
        <dbReference type="Proteomes" id="UP001058271"/>
    </source>
</evidence>
<keyword evidence="3" id="KW-1185">Reference proteome</keyword>
<accession>A0ABY5ZEF5</accession>
<dbReference type="RefSeq" id="WP_260728728.1">
    <property type="nucleotide sequence ID" value="NZ_BAAABS010000056.1"/>
</dbReference>
<dbReference type="InterPro" id="IPR043129">
    <property type="entry name" value="ATPase_NBD"/>
</dbReference>
<dbReference type="PANTHER" id="PTHR43190:SF3">
    <property type="entry name" value="N-ACETYL-D-GLUCOSAMINE KINASE"/>
    <property type="match status" value="1"/>
</dbReference>
<feature type="domain" description="ATPase BadF/BadG/BcrA/BcrD type" evidence="1">
    <location>
        <begin position="17"/>
        <end position="304"/>
    </location>
</feature>
<dbReference type="PANTHER" id="PTHR43190">
    <property type="entry name" value="N-ACETYL-D-GLUCOSAMINE KINASE"/>
    <property type="match status" value="1"/>
</dbReference>
<dbReference type="InterPro" id="IPR002731">
    <property type="entry name" value="ATPase_BadF"/>
</dbReference>
<evidence type="ECO:0000313" key="2">
    <source>
        <dbReference type="EMBL" id="UWZ39328.1"/>
    </source>
</evidence>
<dbReference type="EMBL" id="CP073721">
    <property type="protein sequence ID" value="UWZ39328.1"/>
    <property type="molecule type" value="Genomic_DNA"/>
</dbReference>
<sequence>MPDSLTSPAGTAKVIAVDAGSTKTDVALVDSRGGVLATARGAGMLAAEPMPLWVARIEQLIAGMLGEAERVVLSACMAHLDLPEEEEEFASLLRSRPWVGEAMVRNDTLAVLRAGGPGTGVAVVCGTGINCVGVGPDGRQARFLAFGDTSGDWGGGNDLGMAALWHAIRAEDGRGEPTALVAALLDHLGLNSMREVALRLRGERLTSMDVRHCTPVLLAVAAQGDPVATALVRRQAAEICAMVRVAMDRIGVADHGTVVVLGGSVLAARHPLLLSAVRDGIATFSPASSVVVTDVPPLAGAALLGLDHMGAGAEAERALRAALAGRIHTGAG</sequence>
<dbReference type="SUPFAM" id="SSF53067">
    <property type="entry name" value="Actin-like ATPase domain"/>
    <property type="match status" value="2"/>
</dbReference>
<gene>
    <name evidence="2" type="ORF">Drose_14445</name>
</gene>
<dbReference type="InterPro" id="IPR052519">
    <property type="entry name" value="Euk-type_GlcNAc_Kinase"/>
</dbReference>
<protein>
    <submittedName>
        <fullName evidence="2">ATPase</fullName>
    </submittedName>
</protein>
<dbReference type="Gene3D" id="3.30.420.40">
    <property type="match status" value="2"/>
</dbReference>
<dbReference type="Proteomes" id="UP001058271">
    <property type="component" value="Chromosome"/>
</dbReference>
<proteinExistence type="predicted"/>
<dbReference type="Pfam" id="PF01869">
    <property type="entry name" value="BcrAD_BadFG"/>
    <property type="match status" value="1"/>
</dbReference>
<reference evidence="2" key="1">
    <citation type="submission" date="2021-04" db="EMBL/GenBank/DDBJ databases">
        <title>Biosynthetic gene clusters of Dactylosporangioum roseum.</title>
        <authorList>
            <person name="Hartkoorn R.C."/>
            <person name="Beaudoing E."/>
            <person name="Hot D."/>
            <person name="Moureu S."/>
        </authorList>
    </citation>
    <scope>NUCLEOTIDE SEQUENCE</scope>
    <source>
        <strain evidence="2">NRRL B-16295</strain>
    </source>
</reference>
<organism evidence="2 3">
    <name type="scientific">Dactylosporangium roseum</name>
    <dbReference type="NCBI Taxonomy" id="47989"/>
    <lineage>
        <taxon>Bacteria</taxon>
        <taxon>Bacillati</taxon>
        <taxon>Actinomycetota</taxon>
        <taxon>Actinomycetes</taxon>
        <taxon>Micromonosporales</taxon>
        <taxon>Micromonosporaceae</taxon>
        <taxon>Dactylosporangium</taxon>
    </lineage>
</organism>